<dbReference type="PANTHER" id="PTHR10434">
    <property type="entry name" value="1-ACYL-SN-GLYCEROL-3-PHOSPHATE ACYLTRANSFERASE"/>
    <property type="match status" value="1"/>
</dbReference>
<dbReference type="GO" id="GO:0006654">
    <property type="term" value="P:phosphatidic acid biosynthetic process"/>
    <property type="evidence" value="ECO:0007669"/>
    <property type="project" value="TreeGrafter"/>
</dbReference>
<evidence type="ECO:0000313" key="5">
    <source>
        <dbReference type="Proteomes" id="UP000823922"/>
    </source>
</evidence>
<dbReference type="CDD" id="cd07989">
    <property type="entry name" value="LPLAT_AGPAT-like"/>
    <property type="match status" value="1"/>
</dbReference>
<protein>
    <submittedName>
        <fullName evidence="4">1-acyl-sn-glycerol-3-phosphate acyltransferase</fullName>
    </submittedName>
</protein>
<accession>A0A9D2QH75</accession>
<dbReference type="SUPFAM" id="SSF69593">
    <property type="entry name" value="Glycerol-3-phosphate (1)-acyltransferase"/>
    <property type="match status" value="1"/>
</dbReference>
<dbReference type="Proteomes" id="UP000823922">
    <property type="component" value="Unassembled WGS sequence"/>
</dbReference>
<keyword evidence="2 4" id="KW-0012">Acyltransferase</keyword>
<dbReference type="PANTHER" id="PTHR10434:SF66">
    <property type="entry name" value="PHOSPHOLIPID_GLYCEROL ACYLTRANSFERASE DOMAIN-CONTAINING PROTEIN"/>
    <property type="match status" value="1"/>
</dbReference>
<feature type="non-terminal residue" evidence="4">
    <location>
        <position position="140"/>
    </location>
</feature>
<evidence type="ECO:0000256" key="2">
    <source>
        <dbReference type="ARBA" id="ARBA00023315"/>
    </source>
</evidence>
<proteinExistence type="predicted"/>
<dbReference type="Pfam" id="PF01553">
    <property type="entry name" value="Acyltransferase"/>
    <property type="match status" value="1"/>
</dbReference>
<gene>
    <name evidence="4" type="ORF">H9926_00175</name>
</gene>
<dbReference type="AlphaFoldDB" id="A0A9D2QH75"/>
<organism evidence="4 5">
    <name type="scientific">Candidatus Eisenbergiella intestinigallinarum</name>
    <dbReference type="NCBI Taxonomy" id="2838549"/>
    <lineage>
        <taxon>Bacteria</taxon>
        <taxon>Bacillati</taxon>
        <taxon>Bacillota</taxon>
        <taxon>Clostridia</taxon>
        <taxon>Lachnospirales</taxon>
        <taxon>Lachnospiraceae</taxon>
        <taxon>Eisenbergiella</taxon>
    </lineage>
</organism>
<sequence>MRRIALMVFRLLYKAFYYFYHICKCASREDISYEEGFRWIKRTTILANRAGRVKIEAHGLENLPEKDGFIMFPNHQGLFDVLVFFESCPRPFAFVIKKEAANIILLKQVREALGSLVMDREDIRQSMKVIQTMAEEVKKG</sequence>
<reference evidence="4" key="2">
    <citation type="submission" date="2021-04" db="EMBL/GenBank/DDBJ databases">
        <authorList>
            <person name="Gilroy R."/>
        </authorList>
    </citation>
    <scope>NUCLEOTIDE SEQUENCE</scope>
    <source>
        <strain evidence="4">ChiBcec1-1630</strain>
    </source>
</reference>
<reference evidence="4" key="1">
    <citation type="journal article" date="2021" name="PeerJ">
        <title>Extensive microbial diversity within the chicken gut microbiome revealed by metagenomics and culture.</title>
        <authorList>
            <person name="Gilroy R."/>
            <person name="Ravi A."/>
            <person name="Getino M."/>
            <person name="Pursley I."/>
            <person name="Horton D.L."/>
            <person name="Alikhan N.F."/>
            <person name="Baker D."/>
            <person name="Gharbi K."/>
            <person name="Hall N."/>
            <person name="Watson M."/>
            <person name="Adriaenssens E.M."/>
            <person name="Foster-Nyarko E."/>
            <person name="Jarju S."/>
            <person name="Secka A."/>
            <person name="Antonio M."/>
            <person name="Oren A."/>
            <person name="Chaudhuri R.R."/>
            <person name="La Ragione R."/>
            <person name="Hildebrand F."/>
            <person name="Pallen M.J."/>
        </authorList>
    </citation>
    <scope>NUCLEOTIDE SEQUENCE</scope>
    <source>
        <strain evidence="4">ChiBcec1-1630</strain>
    </source>
</reference>
<comment type="caution">
    <text evidence="4">The sequence shown here is derived from an EMBL/GenBank/DDBJ whole genome shotgun (WGS) entry which is preliminary data.</text>
</comment>
<name>A0A9D2QH75_9FIRM</name>
<dbReference type="GO" id="GO:0003841">
    <property type="term" value="F:1-acylglycerol-3-phosphate O-acyltransferase activity"/>
    <property type="evidence" value="ECO:0007669"/>
    <property type="project" value="TreeGrafter"/>
</dbReference>
<evidence type="ECO:0000313" key="4">
    <source>
        <dbReference type="EMBL" id="HJC86421.1"/>
    </source>
</evidence>
<feature type="domain" description="Phospholipid/glycerol acyltransferase" evidence="3">
    <location>
        <begin position="54"/>
        <end position="140"/>
    </location>
</feature>
<keyword evidence="1" id="KW-0808">Transferase</keyword>
<evidence type="ECO:0000256" key="1">
    <source>
        <dbReference type="ARBA" id="ARBA00022679"/>
    </source>
</evidence>
<dbReference type="InterPro" id="IPR002123">
    <property type="entry name" value="Plipid/glycerol_acylTrfase"/>
</dbReference>
<evidence type="ECO:0000259" key="3">
    <source>
        <dbReference type="Pfam" id="PF01553"/>
    </source>
</evidence>
<dbReference type="EMBL" id="DWVS01000007">
    <property type="protein sequence ID" value="HJC86421.1"/>
    <property type="molecule type" value="Genomic_DNA"/>
</dbReference>